<dbReference type="Pfam" id="PF02673">
    <property type="entry name" value="BacA"/>
    <property type="match status" value="1"/>
</dbReference>
<name>I6YWN1_MELRP</name>
<accession>I6YWN1</accession>
<dbReference type="STRING" id="1191523.MROS_1733"/>
<evidence type="ECO:0000256" key="5">
    <source>
        <dbReference type="ARBA" id="ARBA00022475"/>
    </source>
</evidence>
<evidence type="ECO:0000256" key="2">
    <source>
        <dbReference type="ARBA" id="ARBA00010621"/>
    </source>
</evidence>
<dbReference type="GO" id="GO:0071555">
    <property type="term" value="P:cell wall organization"/>
    <property type="evidence" value="ECO:0007669"/>
    <property type="project" value="UniProtKB-KW"/>
</dbReference>
<evidence type="ECO:0000256" key="10">
    <source>
        <dbReference type="ARBA" id="ARBA00023251"/>
    </source>
</evidence>
<keyword evidence="6 14" id="KW-0812">Transmembrane</keyword>
<evidence type="ECO:0000256" key="14">
    <source>
        <dbReference type="HAMAP-Rule" id="MF_01006"/>
    </source>
</evidence>
<keyword evidence="16" id="KW-1185">Reference proteome</keyword>
<dbReference type="RefSeq" id="WP_014856401.1">
    <property type="nucleotide sequence ID" value="NC_018178.1"/>
</dbReference>
<evidence type="ECO:0000256" key="3">
    <source>
        <dbReference type="ARBA" id="ARBA00012374"/>
    </source>
</evidence>
<feature type="transmembrane region" description="Helical" evidence="14">
    <location>
        <begin position="100"/>
        <end position="119"/>
    </location>
</feature>
<feature type="transmembrane region" description="Helical" evidence="14">
    <location>
        <begin position="45"/>
        <end position="65"/>
    </location>
</feature>
<dbReference type="GO" id="GO:0016301">
    <property type="term" value="F:kinase activity"/>
    <property type="evidence" value="ECO:0007669"/>
    <property type="project" value="UniProtKB-KW"/>
</dbReference>
<comment type="subcellular location">
    <subcellularLocation>
        <location evidence="1">Cell membrane</location>
        <topology evidence="1">Multi-pass membrane protein</topology>
    </subcellularLocation>
</comment>
<comment type="function">
    <text evidence="14">Catalyzes the dephosphorylation of undecaprenyl diphosphate (UPP). Confers resistance to bacitracin.</text>
</comment>
<proteinExistence type="inferred from homology"/>
<comment type="catalytic activity">
    <reaction evidence="13 14">
        <text>di-trans,octa-cis-undecaprenyl diphosphate + H2O = di-trans,octa-cis-undecaprenyl phosphate + phosphate + H(+)</text>
        <dbReference type="Rhea" id="RHEA:28094"/>
        <dbReference type="ChEBI" id="CHEBI:15377"/>
        <dbReference type="ChEBI" id="CHEBI:15378"/>
        <dbReference type="ChEBI" id="CHEBI:43474"/>
        <dbReference type="ChEBI" id="CHEBI:58405"/>
        <dbReference type="ChEBI" id="CHEBI:60392"/>
        <dbReference type="EC" id="3.6.1.27"/>
    </reaction>
</comment>
<keyword evidence="14" id="KW-0573">Peptidoglycan synthesis</keyword>
<keyword evidence="14" id="KW-0133">Cell shape</keyword>
<feature type="transmembrane region" description="Helical" evidence="14">
    <location>
        <begin position="233"/>
        <end position="251"/>
    </location>
</feature>
<keyword evidence="15" id="KW-0808">Transferase</keyword>
<sequence length="288" mass="31791">MSVIESIVLGVIQGLTEYLPVSSTGHLTVAGKLMNLISMDNPERWTAFIAVIQLGTLMAVLVYFFNDIKRIAVDFTKENVVCPLKNRSKISIKTQSQNSLMGWYLILATLPVAIVGLLFKDFIEGVFTKNLYVIASSLILLALILFIADKTGKYKRNMKDIKWYDALIIGLAQTVALIPGSSRSGTTITAGLFLGLKRETAARFSFLMSIPAVLASGLYELYSALEYIDARQIISMSVATITSAIVGYLSIEFLLRYLKKNTTLLFVVYRICAGLIIFLLLHLQLIGG</sequence>
<gene>
    <name evidence="14" type="primary">uppP</name>
    <name evidence="15" type="ordered locus">MROS_1733</name>
</gene>
<evidence type="ECO:0000256" key="6">
    <source>
        <dbReference type="ARBA" id="ARBA00022692"/>
    </source>
</evidence>
<protein>
    <recommendedName>
        <fullName evidence="4 14">Undecaprenyl-diphosphatase</fullName>
        <ecNumber evidence="3 14">3.6.1.27</ecNumber>
    </recommendedName>
    <alternativeName>
        <fullName evidence="12 14">Bacitracin resistance protein</fullName>
    </alternativeName>
    <alternativeName>
        <fullName evidence="11 14">Undecaprenyl pyrophosphate phosphatase</fullName>
    </alternativeName>
</protein>
<evidence type="ECO:0000256" key="13">
    <source>
        <dbReference type="ARBA" id="ARBA00047594"/>
    </source>
</evidence>
<keyword evidence="10 14" id="KW-0046">Antibiotic resistance</keyword>
<evidence type="ECO:0000256" key="4">
    <source>
        <dbReference type="ARBA" id="ARBA00021581"/>
    </source>
</evidence>
<dbReference type="eggNOG" id="COG1968">
    <property type="taxonomic scope" value="Bacteria"/>
</dbReference>
<evidence type="ECO:0000256" key="7">
    <source>
        <dbReference type="ARBA" id="ARBA00022801"/>
    </source>
</evidence>
<dbReference type="EC" id="3.6.1.27" evidence="3 14"/>
<organism evidence="15 16">
    <name type="scientific">Melioribacter roseus (strain DSM 23840 / JCM 17771 / VKM B-2668 / P3M-2)</name>
    <dbReference type="NCBI Taxonomy" id="1191523"/>
    <lineage>
        <taxon>Bacteria</taxon>
        <taxon>Pseudomonadati</taxon>
        <taxon>Ignavibacteriota</taxon>
        <taxon>Ignavibacteria</taxon>
        <taxon>Ignavibacteriales</taxon>
        <taxon>Melioribacteraceae</taxon>
        <taxon>Melioribacter</taxon>
    </lineage>
</organism>
<evidence type="ECO:0000313" key="16">
    <source>
        <dbReference type="Proteomes" id="UP000009011"/>
    </source>
</evidence>
<evidence type="ECO:0000256" key="12">
    <source>
        <dbReference type="ARBA" id="ARBA00032932"/>
    </source>
</evidence>
<keyword evidence="8 14" id="KW-1133">Transmembrane helix</keyword>
<dbReference type="GO" id="GO:0008360">
    <property type="term" value="P:regulation of cell shape"/>
    <property type="evidence" value="ECO:0007669"/>
    <property type="project" value="UniProtKB-KW"/>
</dbReference>
<evidence type="ECO:0000313" key="15">
    <source>
        <dbReference type="EMBL" id="AFN74967.1"/>
    </source>
</evidence>
<evidence type="ECO:0000256" key="8">
    <source>
        <dbReference type="ARBA" id="ARBA00022989"/>
    </source>
</evidence>
<dbReference type="OrthoDB" id="9808289at2"/>
<dbReference type="NCBIfam" id="TIGR00753">
    <property type="entry name" value="undec_PP_bacA"/>
    <property type="match status" value="1"/>
</dbReference>
<feature type="transmembrane region" description="Helical" evidence="14">
    <location>
        <begin position="201"/>
        <end position="221"/>
    </location>
</feature>
<feature type="transmembrane region" description="Helical" evidence="14">
    <location>
        <begin position="131"/>
        <end position="149"/>
    </location>
</feature>
<feature type="transmembrane region" description="Helical" evidence="14">
    <location>
        <begin position="263"/>
        <end position="283"/>
    </location>
</feature>
<dbReference type="KEGG" id="mro:MROS_1733"/>
<evidence type="ECO:0000256" key="1">
    <source>
        <dbReference type="ARBA" id="ARBA00004651"/>
    </source>
</evidence>
<keyword evidence="9 14" id="KW-0472">Membrane</keyword>
<keyword evidence="7 14" id="KW-0378">Hydrolase</keyword>
<keyword evidence="5 14" id="KW-1003">Cell membrane</keyword>
<dbReference type="HAMAP" id="MF_01006">
    <property type="entry name" value="Undec_diphosphatase"/>
    <property type="match status" value="1"/>
</dbReference>
<dbReference type="PANTHER" id="PTHR30622:SF4">
    <property type="entry name" value="UNDECAPRENYL-DIPHOSPHATASE"/>
    <property type="match status" value="1"/>
</dbReference>
<dbReference type="GO" id="GO:0005886">
    <property type="term" value="C:plasma membrane"/>
    <property type="evidence" value="ECO:0007669"/>
    <property type="project" value="UniProtKB-SubCell"/>
</dbReference>
<dbReference type="EMBL" id="CP003557">
    <property type="protein sequence ID" value="AFN74967.1"/>
    <property type="molecule type" value="Genomic_DNA"/>
</dbReference>
<dbReference type="PANTHER" id="PTHR30622">
    <property type="entry name" value="UNDECAPRENYL-DIPHOSPHATASE"/>
    <property type="match status" value="1"/>
</dbReference>
<dbReference type="Proteomes" id="UP000009011">
    <property type="component" value="Chromosome"/>
</dbReference>
<comment type="similarity">
    <text evidence="2 14">Belongs to the UppP family.</text>
</comment>
<dbReference type="GO" id="GO:0046677">
    <property type="term" value="P:response to antibiotic"/>
    <property type="evidence" value="ECO:0007669"/>
    <property type="project" value="UniProtKB-UniRule"/>
</dbReference>
<evidence type="ECO:0000256" key="11">
    <source>
        <dbReference type="ARBA" id="ARBA00032707"/>
    </source>
</evidence>
<evidence type="ECO:0000256" key="9">
    <source>
        <dbReference type="ARBA" id="ARBA00023136"/>
    </source>
</evidence>
<dbReference type="PATRIC" id="fig|1191523.3.peg.1838"/>
<dbReference type="GO" id="GO:0009252">
    <property type="term" value="P:peptidoglycan biosynthetic process"/>
    <property type="evidence" value="ECO:0007669"/>
    <property type="project" value="UniProtKB-KW"/>
</dbReference>
<keyword evidence="14" id="KW-0961">Cell wall biogenesis/degradation</keyword>
<keyword evidence="15" id="KW-0418">Kinase</keyword>
<reference evidence="15 16" key="1">
    <citation type="journal article" date="2013" name="PLoS ONE">
        <title>Genomic analysis of Melioribacter roseus, facultatively anaerobic organotrophic bacterium representing a novel deep lineage within Bacteriodetes/Chlorobi group.</title>
        <authorList>
            <person name="Kadnikov V.V."/>
            <person name="Mardanov A.V."/>
            <person name="Podosokorskaya O.A."/>
            <person name="Gavrilov S.N."/>
            <person name="Kublanov I.V."/>
            <person name="Beletsky A.V."/>
            <person name="Bonch-Osmolovskaya E.A."/>
            <person name="Ravin N.V."/>
        </authorList>
    </citation>
    <scope>NUCLEOTIDE SEQUENCE [LARGE SCALE GENOMIC DNA]</scope>
    <source>
        <strain evidence="16">JCM 17771 / P3M-2</strain>
    </source>
</reference>
<dbReference type="GO" id="GO:0050380">
    <property type="term" value="F:undecaprenyl-diphosphatase activity"/>
    <property type="evidence" value="ECO:0007669"/>
    <property type="project" value="UniProtKB-UniRule"/>
</dbReference>
<dbReference type="InterPro" id="IPR003824">
    <property type="entry name" value="UppP"/>
</dbReference>
<comment type="miscellaneous">
    <text evidence="14">Bacitracin is thought to be involved in the inhibition of peptidoglycan synthesis by sequestering undecaprenyl diphosphate, thereby reducing the pool of lipid carrier available.</text>
</comment>
<dbReference type="AlphaFoldDB" id="I6YWN1"/>
<dbReference type="HOGENOM" id="CLU_060296_1_0_10"/>